<name>A0A382X4X8_9ZZZZ</name>
<gene>
    <name evidence="1" type="ORF">METZ01_LOCUS418784</name>
</gene>
<reference evidence="1" key="1">
    <citation type="submission" date="2018-05" db="EMBL/GenBank/DDBJ databases">
        <authorList>
            <person name="Lanie J.A."/>
            <person name="Ng W.-L."/>
            <person name="Kazmierczak K.M."/>
            <person name="Andrzejewski T.M."/>
            <person name="Davidsen T.M."/>
            <person name="Wayne K.J."/>
            <person name="Tettelin H."/>
            <person name="Glass J.I."/>
            <person name="Rusch D."/>
            <person name="Podicherti R."/>
            <person name="Tsui H.-C.T."/>
            <person name="Winkler M.E."/>
        </authorList>
    </citation>
    <scope>NUCLEOTIDE SEQUENCE</scope>
</reference>
<protein>
    <submittedName>
        <fullName evidence="1">Uncharacterized protein</fullName>
    </submittedName>
</protein>
<accession>A0A382X4X8</accession>
<sequence>MFYDVFSLQRFEYNLKLMTNEKKGKPCQKKG</sequence>
<organism evidence="1">
    <name type="scientific">marine metagenome</name>
    <dbReference type="NCBI Taxonomy" id="408172"/>
    <lineage>
        <taxon>unclassified sequences</taxon>
        <taxon>metagenomes</taxon>
        <taxon>ecological metagenomes</taxon>
    </lineage>
</organism>
<proteinExistence type="predicted"/>
<dbReference type="AlphaFoldDB" id="A0A382X4X8"/>
<dbReference type="EMBL" id="UINC01164863">
    <property type="protein sequence ID" value="SVD65930.1"/>
    <property type="molecule type" value="Genomic_DNA"/>
</dbReference>
<evidence type="ECO:0000313" key="1">
    <source>
        <dbReference type="EMBL" id="SVD65930.1"/>
    </source>
</evidence>